<dbReference type="Pfam" id="PF01126">
    <property type="entry name" value="Heme_oxygenase"/>
    <property type="match status" value="1"/>
</dbReference>
<dbReference type="GO" id="GO:0006788">
    <property type="term" value="P:heme oxidation"/>
    <property type="evidence" value="ECO:0007669"/>
    <property type="project" value="InterPro"/>
</dbReference>
<proteinExistence type="predicted"/>
<sequence length="194" mass="21987">MLQELLKEATRPYHDQLEQAMFVNQIMDGTLTKQQYQKVLSVNYLAHAHFEGAIVSHLSPALQEELDIDSRIKIEHLQKDLEELDINVPFVPQGTPVESIEMGDASLLGAMYVLEGATLGGHVIVKRLLQNEQLKPLNLGYHYYQAYGADLVYKWKSFVQVLNTRVEEKDYPKAVKSAGIMFKNMKVLAEAITV</sequence>
<reference evidence="1" key="1">
    <citation type="submission" date="2020-10" db="EMBL/GenBank/DDBJ databases">
        <title>Mucilaginibacter mali sp. nov., isolated from rhizosphere soil of apple orchard.</title>
        <authorList>
            <person name="Lee J.-S."/>
            <person name="Kim H.S."/>
            <person name="Kim J.-S."/>
        </authorList>
    </citation>
    <scope>NUCLEOTIDE SEQUENCE</scope>
    <source>
        <strain evidence="1">KCTC 22746</strain>
    </source>
</reference>
<protein>
    <submittedName>
        <fullName evidence="1">Biliverdin-producing heme oxygenase</fullName>
    </submittedName>
</protein>
<dbReference type="RefSeq" id="WP_194112032.1">
    <property type="nucleotide sequence ID" value="NZ_JADFFL010000004.1"/>
</dbReference>
<gene>
    <name evidence="1" type="ORF">IRJ16_13020</name>
</gene>
<accession>A0A929PX50</accession>
<dbReference type="InterPro" id="IPR016084">
    <property type="entry name" value="Haem_Oase-like_multi-hlx"/>
</dbReference>
<dbReference type="EMBL" id="JADFFL010000004">
    <property type="protein sequence ID" value="MBE9662809.1"/>
    <property type="molecule type" value="Genomic_DNA"/>
</dbReference>
<comment type="caution">
    <text evidence="1">The sequence shown here is derived from an EMBL/GenBank/DDBJ whole genome shotgun (WGS) entry which is preliminary data.</text>
</comment>
<name>A0A929PX50_9SPHI</name>
<keyword evidence="2" id="KW-1185">Reference proteome</keyword>
<evidence type="ECO:0000313" key="2">
    <source>
        <dbReference type="Proteomes" id="UP000622475"/>
    </source>
</evidence>
<dbReference type="SUPFAM" id="SSF48613">
    <property type="entry name" value="Heme oxygenase-like"/>
    <property type="match status" value="1"/>
</dbReference>
<dbReference type="GO" id="GO:0004392">
    <property type="term" value="F:heme oxygenase (decyclizing) activity"/>
    <property type="evidence" value="ECO:0007669"/>
    <property type="project" value="InterPro"/>
</dbReference>
<evidence type="ECO:0000313" key="1">
    <source>
        <dbReference type="EMBL" id="MBE9662809.1"/>
    </source>
</evidence>
<dbReference type="InterPro" id="IPR016053">
    <property type="entry name" value="Haem_Oase-like"/>
</dbReference>
<organism evidence="1 2">
    <name type="scientific">Mucilaginibacter myungsuensis</name>
    <dbReference type="NCBI Taxonomy" id="649104"/>
    <lineage>
        <taxon>Bacteria</taxon>
        <taxon>Pseudomonadati</taxon>
        <taxon>Bacteroidota</taxon>
        <taxon>Sphingobacteriia</taxon>
        <taxon>Sphingobacteriales</taxon>
        <taxon>Sphingobacteriaceae</taxon>
        <taxon>Mucilaginibacter</taxon>
    </lineage>
</organism>
<dbReference type="Gene3D" id="1.20.910.10">
    <property type="entry name" value="Heme oxygenase-like"/>
    <property type="match status" value="1"/>
</dbReference>
<dbReference type="AlphaFoldDB" id="A0A929PX50"/>
<dbReference type="CDD" id="cd19166">
    <property type="entry name" value="HemeO-bac"/>
    <property type="match status" value="1"/>
</dbReference>
<dbReference type="Proteomes" id="UP000622475">
    <property type="component" value="Unassembled WGS sequence"/>
</dbReference>